<dbReference type="PANTHER" id="PTHR47505:SF1">
    <property type="entry name" value="DNA UTILIZATION PROTEIN YHGH"/>
    <property type="match status" value="1"/>
</dbReference>
<evidence type="ECO:0000259" key="1">
    <source>
        <dbReference type="Pfam" id="PF18912"/>
    </source>
</evidence>
<keyword evidence="3" id="KW-1185">Reference proteome</keyword>
<protein>
    <submittedName>
        <fullName evidence="2">Phosphoribosyltransferase</fullName>
    </submittedName>
</protein>
<evidence type="ECO:0000313" key="2">
    <source>
        <dbReference type="EMBL" id="ADO69638.1"/>
    </source>
</evidence>
<dbReference type="STRING" id="378806.STAUR_1834"/>
<dbReference type="AlphaFoldDB" id="E3FTM4"/>
<reference evidence="2 3" key="1">
    <citation type="journal article" date="2011" name="Mol. Biol. Evol.">
        <title>Comparative genomic analysis of fruiting body formation in Myxococcales.</title>
        <authorList>
            <person name="Huntley S."/>
            <person name="Hamann N."/>
            <person name="Wegener-Feldbrugge S."/>
            <person name="Treuner-Lange A."/>
            <person name="Kube M."/>
            <person name="Reinhardt R."/>
            <person name="Klages S."/>
            <person name="Muller R."/>
            <person name="Ronning C.M."/>
            <person name="Nierman W.C."/>
            <person name="Sogaard-Andersen L."/>
        </authorList>
    </citation>
    <scope>NUCLEOTIDE SEQUENCE [LARGE SCALE GENOMIC DNA]</scope>
    <source>
        <strain evidence="2 3">DW4/3-1</strain>
    </source>
</reference>
<dbReference type="HOGENOM" id="CLU_054549_0_0_7"/>
<dbReference type="GO" id="GO:0016757">
    <property type="term" value="F:glycosyltransferase activity"/>
    <property type="evidence" value="ECO:0007669"/>
    <property type="project" value="UniProtKB-KW"/>
</dbReference>
<evidence type="ECO:0000313" key="3">
    <source>
        <dbReference type="Proteomes" id="UP000001351"/>
    </source>
</evidence>
<accession>E3FTM4</accession>
<proteinExistence type="predicted"/>
<keyword evidence="2" id="KW-0808">Transferase</keyword>
<dbReference type="Pfam" id="PF18912">
    <property type="entry name" value="DZR_2"/>
    <property type="match status" value="1"/>
</dbReference>
<dbReference type="InterPro" id="IPR029057">
    <property type="entry name" value="PRTase-like"/>
</dbReference>
<dbReference type="PANTHER" id="PTHR47505">
    <property type="entry name" value="DNA UTILIZATION PROTEIN YHGH"/>
    <property type="match status" value="1"/>
</dbReference>
<sequence>MRRPAPDTTRPPSKRPRLAQRVLGVRPRLPFPGDPGGRMRSDARQGLAAAWGQAATRTLRGWAELLYPPSCLACAQVLPTQSPFCETCDTALERLPPACCRTCAEPGAFPASTCPRCHLHPPPFSRVWAPFIHEGPVSRAIHRYKYEDHPELAAPLAALLVDEAQAFLAQAPALIVALPLHDRRFRERRYDQTQLLAGALARATGRRAPVGLLTRARDTPRQVGLDEGERARNVAGAFRASPLAAGQPLLLLDDVLTTGATARAAASALHEVGAGPVEVLTLARACATR</sequence>
<keyword evidence="2" id="KW-0328">Glycosyltransferase</keyword>
<dbReference type="Proteomes" id="UP000001351">
    <property type="component" value="Chromosome"/>
</dbReference>
<dbReference type="SUPFAM" id="SSF53271">
    <property type="entry name" value="PRTase-like"/>
    <property type="match status" value="1"/>
</dbReference>
<dbReference type="InterPro" id="IPR044005">
    <property type="entry name" value="DZR_2"/>
</dbReference>
<dbReference type="KEGG" id="sur:STAUR_1834"/>
<name>E3FTM4_STIAD</name>
<dbReference type="Gene3D" id="3.40.50.2020">
    <property type="match status" value="1"/>
</dbReference>
<organism evidence="2 3">
    <name type="scientific">Stigmatella aurantiaca (strain DW4/3-1)</name>
    <dbReference type="NCBI Taxonomy" id="378806"/>
    <lineage>
        <taxon>Bacteria</taxon>
        <taxon>Pseudomonadati</taxon>
        <taxon>Myxococcota</taxon>
        <taxon>Myxococcia</taxon>
        <taxon>Myxococcales</taxon>
        <taxon>Cystobacterineae</taxon>
        <taxon>Archangiaceae</taxon>
        <taxon>Stigmatella</taxon>
    </lineage>
</organism>
<feature type="domain" description="Double zinc ribbon" evidence="1">
    <location>
        <begin position="64"/>
        <end position="117"/>
    </location>
</feature>
<dbReference type="EMBL" id="CP002271">
    <property type="protein sequence ID" value="ADO69638.1"/>
    <property type="molecule type" value="Genomic_DNA"/>
</dbReference>
<dbReference type="eggNOG" id="COG1040">
    <property type="taxonomic scope" value="Bacteria"/>
</dbReference>
<gene>
    <name evidence="2" type="ordered locus">STAUR_1834</name>
</gene>
<dbReference type="InterPro" id="IPR051910">
    <property type="entry name" value="ComF/GntX_DNA_util-trans"/>
</dbReference>